<organism evidence="8 9">
    <name type="scientific">Daedalea quercina L-15889</name>
    <dbReference type="NCBI Taxonomy" id="1314783"/>
    <lineage>
        <taxon>Eukaryota</taxon>
        <taxon>Fungi</taxon>
        <taxon>Dikarya</taxon>
        <taxon>Basidiomycota</taxon>
        <taxon>Agaricomycotina</taxon>
        <taxon>Agaricomycetes</taxon>
        <taxon>Polyporales</taxon>
        <taxon>Fomitopsis</taxon>
    </lineage>
</organism>
<evidence type="ECO:0000259" key="7">
    <source>
        <dbReference type="PROSITE" id="PS50178"/>
    </source>
</evidence>
<feature type="domain" description="FYVE-type" evidence="7">
    <location>
        <begin position="17"/>
        <end position="81"/>
    </location>
</feature>
<keyword evidence="1" id="KW-0479">Metal-binding</keyword>
<feature type="compositionally biased region" description="Pro residues" evidence="5">
    <location>
        <begin position="442"/>
        <end position="455"/>
    </location>
</feature>
<gene>
    <name evidence="8" type="ORF">DAEQUDRAFT_731575</name>
</gene>
<dbReference type="InterPro" id="IPR000306">
    <property type="entry name" value="Znf_FYVE"/>
</dbReference>
<dbReference type="STRING" id="1314783.A0A165M760"/>
<feature type="compositionally biased region" description="Polar residues" evidence="5">
    <location>
        <begin position="244"/>
        <end position="266"/>
    </location>
</feature>
<name>A0A165M760_9APHY</name>
<dbReference type="Pfam" id="PF13920">
    <property type="entry name" value="zf-C3HC4_3"/>
    <property type="match status" value="1"/>
</dbReference>
<keyword evidence="2 4" id="KW-0863">Zinc-finger</keyword>
<feature type="region of interest" description="Disordered" evidence="5">
    <location>
        <begin position="382"/>
        <end position="474"/>
    </location>
</feature>
<protein>
    <recommendedName>
        <fullName evidence="10">RING-type domain-containing protein</fullName>
    </recommendedName>
</protein>
<evidence type="ECO:0008006" key="10">
    <source>
        <dbReference type="Google" id="ProtNLM"/>
    </source>
</evidence>
<keyword evidence="9" id="KW-1185">Reference proteome</keyword>
<dbReference type="PANTHER" id="PTHR14879">
    <property type="entry name" value="CASPASE REGULATOR, RING FINGER DOMAIN-CONTAINING"/>
    <property type="match status" value="1"/>
</dbReference>
<dbReference type="PANTHER" id="PTHR14879:SF5">
    <property type="entry name" value="RING-TYPE DOMAIN-CONTAINING PROTEIN"/>
    <property type="match status" value="1"/>
</dbReference>
<evidence type="ECO:0000256" key="5">
    <source>
        <dbReference type="SAM" id="MobiDB-lite"/>
    </source>
</evidence>
<dbReference type="InterPro" id="IPR001841">
    <property type="entry name" value="Znf_RING"/>
</dbReference>
<dbReference type="Proteomes" id="UP000076727">
    <property type="component" value="Unassembled WGS sequence"/>
</dbReference>
<dbReference type="PROSITE" id="PS50089">
    <property type="entry name" value="ZF_RING_2"/>
    <property type="match status" value="1"/>
</dbReference>
<dbReference type="SMART" id="SM00064">
    <property type="entry name" value="FYVE"/>
    <property type="match status" value="1"/>
</dbReference>
<evidence type="ECO:0000313" key="9">
    <source>
        <dbReference type="Proteomes" id="UP000076727"/>
    </source>
</evidence>
<evidence type="ECO:0000256" key="1">
    <source>
        <dbReference type="ARBA" id="ARBA00022723"/>
    </source>
</evidence>
<dbReference type="InterPro" id="IPR013083">
    <property type="entry name" value="Znf_RING/FYVE/PHD"/>
</dbReference>
<dbReference type="GO" id="GO:0008270">
    <property type="term" value="F:zinc ion binding"/>
    <property type="evidence" value="ECO:0007669"/>
    <property type="project" value="UniProtKB-KW"/>
</dbReference>
<evidence type="ECO:0000259" key="6">
    <source>
        <dbReference type="PROSITE" id="PS50089"/>
    </source>
</evidence>
<dbReference type="OrthoDB" id="3045089at2759"/>
<sequence length="539" mass="59572">MSTGGMPLLSGPPPEYRDNELSCRKCDKEFNMLFARSRKCNHCGYLYCHSCTDFQALMPRGGSEMGYDPVPVCAFCIDNLTITAGGKSYLRSLPLAKLKKYANAYSIKVNGVLEKDDLVDALISARERTGCLPRTNEDHYRKYAVPNRRSNRPRGIFTRAMDAMGSDRDRLAQQNASPRQQRQQQQRPPPQYQPRQRTTSGPSTFPRPDLDPGRQSQARTHAYPQNPPPPPRGNAYHQSPPRPQVSSSHSHLNVPSGNSAGSPNSQPRGRTRATSASSPTTPRAHSPAPPVPTLDELLEMPEEDVAHLSIGTLKAVLFQNHVNARLVVEKAELVAKVRTLVEDERRERDRHAAIEAAERAAEEEAWQEREAEARRVAEEARLREEEAQREAARQDVRRDDESAMSVDVSGEQYPDMHMDAEAGPSSGAVPSVPPVSTKADAPPVPAKPDAPPVPPKSTRSLSPPARGLSPKAQAKAAQLERTGLCVICQDEEANIAIVDCGHLCLCRACSELIMKSSRECPLCRTRIVTEQRLLRIFKT</sequence>
<accession>A0A165M760</accession>
<evidence type="ECO:0000256" key="3">
    <source>
        <dbReference type="ARBA" id="ARBA00022833"/>
    </source>
</evidence>
<evidence type="ECO:0000313" key="8">
    <source>
        <dbReference type="EMBL" id="KZT65308.1"/>
    </source>
</evidence>
<dbReference type="InterPro" id="IPR011011">
    <property type="entry name" value="Znf_FYVE_PHD"/>
</dbReference>
<evidence type="ECO:0000256" key="4">
    <source>
        <dbReference type="PROSITE-ProRule" id="PRU00175"/>
    </source>
</evidence>
<dbReference type="SUPFAM" id="SSF57850">
    <property type="entry name" value="RING/U-box"/>
    <property type="match status" value="1"/>
</dbReference>
<proteinExistence type="predicted"/>
<feature type="domain" description="RING-type" evidence="6">
    <location>
        <begin position="485"/>
        <end position="524"/>
    </location>
</feature>
<feature type="compositionally biased region" description="Basic and acidic residues" evidence="5">
    <location>
        <begin position="382"/>
        <end position="401"/>
    </location>
</feature>
<reference evidence="8 9" key="1">
    <citation type="journal article" date="2016" name="Mol. Biol. Evol.">
        <title>Comparative Genomics of Early-Diverging Mushroom-Forming Fungi Provides Insights into the Origins of Lignocellulose Decay Capabilities.</title>
        <authorList>
            <person name="Nagy L.G."/>
            <person name="Riley R."/>
            <person name="Tritt A."/>
            <person name="Adam C."/>
            <person name="Daum C."/>
            <person name="Floudas D."/>
            <person name="Sun H."/>
            <person name="Yadav J.S."/>
            <person name="Pangilinan J."/>
            <person name="Larsson K.H."/>
            <person name="Matsuura K."/>
            <person name="Barry K."/>
            <person name="Labutti K."/>
            <person name="Kuo R."/>
            <person name="Ohm R.A."/>
            <person name="Bhattacharya S.S."/>
            <person name="Shirouzu T."/>
            <person name="Yoshinaga Y."/>
            <person name="Martin F.M."/>
            <person name="Grigoriev I.V."/>
            <person name="Hibbett D.S."/>
        </authorList>
    </citation>
    <scope>NUCLEOTIDE SEQUENCE [LARGE SCALE GENOMIC DNA]</scope>
    <source>
        <strain evidence="8 9">L-15889</strain>
    </source>
</reference>
<evidence type="ECO:0000256" key="2">
    <source>
        <dbReference type="ARBA" id="ARBA00022771"/>
    </source>
</evidence>
<dbReference type="AlphaFoldDB" id="A0A165M760"/>
<dbReference type="EMBL" id="KV429108">
    <property type="protein sequence ID" value="KZT65308.1"/>
    <property type="molecule type" value="Genomic_DNA"/>
</dbReference>
<dbReference type="SUPFAM" id="SSF57903">
    <property type="entry name" value="FYVE/PHD zinc finger"/>
    <property type="match status" value="1"/>
</dbReference>
<feature type="compositionally biased region" description="Low complexity" evidence="5">
    <location>
        <begin position="272"/>
        <end position="286"/>
    </location>
</feature>
<feature type="region of interest" description="Disordered" evidence="5">
    <location>
        <begin position="163"/>
        <end position="294"/>
    </location>
</feature>
<dbReference type="PROSITE" id="PS50178">
    <property type="entry name" value="ZF_FYVE"/>
    <property type="match status" value="1"/>
</dbReference>
<dbReference type="InterPro" id="IPR051728">
    <property type="entry name" value="RING-FYVE_E3_ubiquitin-ligase"/>
</dbReference>
<dbReference type="InterPro" id="IPR017455">
    <property type="entry name" value="Znf_FYVE-rel"/>
</dbReference>
<keyword evidence="3" id="KW-0862">Zinc</keyword>
<feature type="compositionally biased region" description="Low complexity" evidence="5">
    <location>
        <begin position="422"/>
        <end position="441"/>
    </location>
</feature>
<dbReference type="SMART" id="SM00184">
    <property type="entry name" value="RING"/>
    <property type="match status" value="2"/>
</dbReference>
<dbReference type="Gene3D" id="3.30.40.10">
    <property type="entry name" value="Zinc/RING finger domain, C3HC4 (zinc finger)"/>
    <property type="match status" value="2"/>
</dbReference>
<dbReference type="Pfam" id="PF01363">
    <property type="entry name" value="FYVE"/>
    <property type="match status" value="1"/>
</dbReference>